<feature type="compositionally biased region" description="Basic and acidic residues" evidence="4">
    <location>
        <begin position="706"/>
        <end position="715"/>
    </location>
</feature>
<name>A0A7R9H661_TIMPO</name>
<dbReference type="InterPro" id="IPR036860">
    <property type="entry name" value="SH2_dom_sf"/>
</dbReference>
<dbReference type="GO" id="GO:0046935">
    <property type="term" value="F:1-phosphatidylinositol-3-kinase regulator activity"/>
    <property type="evidence" value="ECO:0007669"/>
    <property type="project" value="TreeGrafter"/>
</dbReference>
<evidence type="ECO:0000256" key="3">
    <source>
        <dbReference type="SAM" id="Coils"/>
    </source>
</evidence>
<dbReference type="GO" id="GO:0005942">
    <property type="term" value="C:phosphatidylinositol 3-kinase complex"/>
    <property type="evidence" value="ECO:0007669"/>
    <property type="project" value="TreeGrafter"/>
</dbReference>
<protein>
    <recommendedName>
        <fullName evidence="5">SH2 domain-containing protein</fullName>
    </recommendedName>
</protein>
<dbReference type="InterPro" id="IPR000980">
    <property type="entry name" value="SH2"/>
</dbReference>
<accession>A0A7R9H661</accession>
<dbReference type="PANTHER" id="PTHR10155">
    <property type="entry name" value="PHOSPHATIDYLINOSITOL 3-KINASE REGULATORY SUBUNIT"/>
    <property type="match status" value="1"/>
</dbReference>
<dbReference type="Pfam" id="PF00017">
    <property type="entry name" value="SH2"/>
    <property type="match status" value="1"/>
</dbReference>
<dbReference type="GO" id="GO:0046854">
    <property type="term" value="P:phosphatidylinositol phosphate biosynthetic process"/>
    <property type="evidence" value="ECO:0007669"/>
    <property type="project" value="TreeGrafter"/>
</dbReference>
<keyword evidence="3" id="KW-0175">Coiled coil</keyword>
<feature type="region of interest" description="Disordered" evidence="4">
    <location>
        <begin position="748"/>
        <end position="779"/>
    </location>
</feature>
<dbReference type="Pfam" id="PF23268">
    <property type="entry name" value="RIN1"/>
    <property type="match status" value="1"/>
</dbReference>
<feature type="compositionally biased region" description="Polar residues" evidence="4">
    <location>
        <begin position="557"/>
        <end position="576"/>
    </location>
</feature>
<feature type="region of interest" description="Disordered" evidence="4">
    <location>
        <begin position="933"/>
        <end position="1016"/>
    </location>
</feature>
<evidence type="ECO:0000256" key="4">
    <source>
        <dbReference type="SAM" id="MobiDB-lite"/>
    </source>
</evidence>
<dbReference type="SMART" id="SM00252">
    <property type="entry name" value="SH2"/>
    <property type="match status" value="1"/>
</dbReference>
<reference evidence="6" key="1">
    <citation type="submission" date="2020-11" db="EMBL/GenBank/DDBJ databases">
        <authorList>
            <person name="Tran Van P."/>
        </authorList>
    </citation>
    <scope>NUCLEOTIDE SEQUENCE</scope>
</reference>
<dbReference type="PANTHER" id="PTHR10155:SF0">
    <property type="entry name" value="SUPPRESSOR OF CYTOKINE SIGNALING AT 36E, ISOFORM D"/>
    <property type="match status" value="1"/>
</dbReference>
<feature type="region of interest" description="Disordered" evidence="4">
    <location>
        <begin position="557"/>
        <end position="617"/>
    </location>
</feature>
<sequence length="1418" mass="153452">MLHSIGIRTVGRSVAMSDSLDYSTTEPGVERLLAGLELFSAGLERLLAGLELFLARVERLLAELELLLARVELLLAGVEILLEGVEILLAGLELLLAGLELLLAGLERLLAVLERLLAGLMELLLAGLELLLAGLERLLAGLERLLAGLERLLAGLELLSAGLELLLAGEYLFAQEQDSSLSSGSGSSGGDSRDAPCDIGLVERLIRSHPVWFLPGIQRAGAFHLLQSKEEGNFVVRQSSQPDTMAISVRLPAGKGPYIEHYLIQAVDGQLSLESSDNRFDNIPQLIAHYSQCCDELPVQLSLPRAMREAKNRQQLSSLALLGQEFWRYPMANPRPPERSQVGVEMTTLQQSPPSSGSSLSSLGSGELAWTLCSGRERLGVGLIDRSIISWCLRNNNHLNSSSTNTGAQTPTSELGGDAIVLNLTPLYSVEPLQTPSLLTTFKGSDIIANMLFTIFTLVAKLSAHQTADRGHPHQDRTDIFKDLDSKAINRRNDSISVVGKANNTSPTVMSSATIVVTSSSTATNVCTASVSRGPRPTPPNTLNLVCSASSQTATLSAGVRSSNSSPAQQVTSPPSCNGDGGSSSRSGPLVVSGGGKTPPPPPPRWAKPTALSSGGQNFTVTTTVTFSVNNTTPPPHVEVSCVQVAPKQSQIEDGHMTTSSHGSTLDQRSMRLHQVVSPSTPTEAAKLPANNRVKKHRPNHLRQSSVKESHHYQESDILDSPTVYYRSSVADKFSDYEDIWGPEMLSTFKPTNQIPRSSPFSSPEDISSSSGGISKRTPDLLERIGTPVSGSCISLNSGSNNLKEQKNRLGLVINTNACNSNSHSPLSPPSDGKSDGPSASNHTKQGSPFYAEPADALKQSSVIARRRPRVVQSAFPHHQPRNHRHSDPAFFQQWPASTSYHAGGLERIDSTEELPLSSSVDNLALLKNSRNITATQTSGGNKPKGKPVQPPRVRPSHGAGKSFNDTSWAVDSSWEFIGNEDEGVDGEGGEERERRFPSLEQQETSLEEGEVGDGGHRRVTVQELIAQRFPELLLSPDTVSTVISPNRGPSDIDSSGFSSRMSSYDNVEGRNLHHDSNHHHLNVHNAHPCGSHISDDDTQTIFSEPWDSSRWENLLHMESSESVSNSAVQESSAERLLVPEGNALCDAPSNQSIVSQVKRSKSFKERLDPLLSVELNTTSALANYATEVLAKVLSLSLPLCRALQLEAVDLLAAINMRDRTDHELVASGDAGTLRRAASRRSLREQGAQKTGAVRRHRVLPLLLRSAVQKPAMSTGRLSKKPVISTGRRSKNRLYQHVRGPKTGYVDMLAVCGLKSGSKKPVISTAPPRLQALRSRELNGTGASIRAYALHLSADKSTTFAQNIDNFIACTCESRETSPQVVMRNMRQFMSGMKNYLVKHGEREFEKEVEKERVKVSS</sequence>
<organism evidence="6">
    <name type="scientific">Timema poppense</name>
    <name type="common">Walking stick</name>
    <dbReference type="NCBI Taxonomy" id="170557"/>
    <lineage>
        <taxon>Eukaryota</taxon>
        <taxon>Metazoa</taxon>
        <taxon>Ecdysozoa</taxon>
        <taxon>Arthropoda</taxon>
        <taxon>Hexapoda</taxon>
        <taxon>Insecta</taxon>
        <taxon>Pterygota</taxon>
        <taxon>Neoptera</taxon>
        <taxon>Polyneoptera</taxon>
        <taxon>Phasmatodea</taxon>
        <taxon>Timematodea</taxon>
        <taxon>Timematoidea</taxon>
        <taxon>Timematidae</taxon>
        <taxon>Timema</taxon>
    </lineage>
</organism>
<dbReference type="EMBL" id="OD004898">
    <property type="protein sequence ID" value="CAD7410652.1"/>
    <property type="molecule type" value="Genomic_DNA"/>
</dbReference>
<feature type="region of interest" description="Disordered" evidence="4">
    <location>
        <begin position="1045"/>
        <end position="1065"/>
    </location>
</feature>
<feature type="compositionally biased region" description="Acidic residues" evidence="4">
    <location>
        <begin position="979"/>
        <end position="989"/>
    </location>
</feature>
<proteinExistence type="predicted"/>
<dbReference type="CDD" id="cd00173">
    <property type="entry name" value="SH2"/>
    <property type="match status" value="1"/>
</dbReference>
<dbReference type="PRINTS" id="PR00401">
    <property type="entry name" value="SH2DOMAIN"/>
</dbReference>
<feature type="domain" description="SH2" evidence="5">
    <location>
        <begin position="212"/>
        <end position="305"/>
    </location>
</feature>
<evidence type="ECO:0000256" key="1">
    <source>
        <dbReference type="ARBA" id="ARBA00022999"/>
    </source>
</evidence>
<evidence type="ECO:0000256" key="2">
    <source>
        <dbReference type="PROSITE-ProRule" id="PRU00191"/>
    </source>
</evidence>
<dbReference type="PROSITE" id="PS50001">
    <property type="entry name" value="SH2"/>
    <property type="match status" value="1"/>
</dbReference>
<evidence type="ECO:0000259" key="5">
    <source>
        <dbReference type="PROSITE" id="PS50001"/>
    </source>
</evidence>
<feature type="compositionally biased region" description="Low complexity" evidence="4">
    <location>
        <begin position="820"/>
        <end position="841"/>
    </location>
</feature>
<gene>
    <name evidence="6" type="ORF">TPSB3V08_LOCUS7472</name>
</gene>
<evidence type="ECO:0000313" key="6">
    <source>
        <dbReference type="EMBL" id="CAD7410652.1"/>
    </source>
</evidence>
<feature type="compositionally biased region" description="Polar residues" evidence="4">
    <location>
        <begin position="1053"/>
        <end position="1065"/>
    </location>
</feature>
<feature type="region of interest" description="Disordered" evidence="4">
    <location>
        <begin position="820"/>
        <end position="853"/>
    </location>
</feature>
<feature type="coiled-coil region" evidence="3">
    <location>
        <begin position="50"/>
        <end position="159"/>
    </location>
</feature>
<dbReference type="Gene3D" id="3.30.505.10">
    <property type="entry name" value="SH2 domain"/>
    <property type="match status" value="1"/>
</dbReference>
<feature type="compositionally biased region" description="Low complexity" evidence="4">
    <location>
        <begin position="758"/>
        <end position="775"/>
    </location>
</feature>
<feature type="region of interest" description="Disordered" evidence="4">
    <location>
        <begin position="696"/>
        <end position="715"/>
    </location>
</feature>
<dbReference type="SUPFAM" id="SSF55550">
    <property type="entry name" value="SH2 domain"/>
    <property type="match status" value="1"/>
</dbReference>
<keyword evidence="1 2" id="KW-0727">SH2 domain</keyword>